<organism evidence="2 3">
    <name type="scientific">Jimgerdemannia flammicorona</name>
    <dbReference type="NCBI Taxonomy" id="994334"/>
    <lineage>
        <taxon>Eukaryota</taxon>
        <taxon>Fungi</taxon>
        <taxon>Fungi incertae sedis</taxon>
        <taxon>Mucoromycota</taxon>
        <taxon>Mucoromycotina</taxon>
        <taxon>Endogonomycetes</taxon>
        <taxon>Endogonales</taxon>
        <taxon>Endogonaceae</taxon>
        <taxon>Jimgerdemannia</taxon>
    </lineage>
</organism>
<dbReference type="AlphaFoldDB" id="A0A433DBS0"/>
<evidence type="ECO:0000256" key="1">
    <source>
        <dbReference type="SAM" id="MobiDB-lite"/>
    </source>
</evidence>
<dbReference type="Pfam" id="PF06246">
    <property type="entry name" value="Isy1"/>
    <property type="match status" value="1"/>
</dbReference>
<dbReference type="InterPro" id="IPR009360">
    <property type="entry name" value="Isy1"/>
</dbReference>
<accession>A0A433DBS0</accession>
<feature type="region of interest" description="Disordered" evidence="1">
    <location>
        <begin position="50"/>
        <end position="86"/>
    </location>
</feature>
<evidence type="ECO:0000313" key="2">
    <source>
        <dbReference type="EMBL" id="RUP48267.1"/>
    </source>
</evidence>
<keyword evidence="3" id="KW-1185">Reference proteome</keyword>
<reference evidence="2 3" key="1">
    <citation type="journal article" date="2018" name="New Phytol.">
        <title>Phylogenomics of Endogonaceae and evolution of mycorrhizas within Mucoromycota.</title>
        <authorList>
            <person name="Chang Y."/>
            <person name="Desiro A."/>
            <person name="Na H."/>
            <person name="Sandor L."/>
            <person name="Lipzen A."/>
            <person name="Clum A."/>
            <person name="Barry K."/>
            <person name="Grigoriev I.V."/>
            <person name="Martin F.M."/>
            <person name="Stajich J.E."/>
            <person name="Smith M.E."/>
            <person name="Bonito G."/>
            <person name="Spatafora J.W."/>
        </authorList>
    </citation>
    <scope>NUCLEOTIDE SEQUENCE [LARGE SCALE GENOMIC DNA]</scope>
    <source>
        <strain evidence="2 3">GMNB39</strain>
    </source>
</reference>
<name>A0A433DBS0_9FUNG</name>
<proteinExistence type="predicted"/>
<dbReference type="OrthoDB" id="1739576at2759"/>
<dbReference type="EMBL" id="RBNI01003525">
    <property type="protein sequence ID" value="RUP48267.1"/>
    <property type="molecule type" value="Genomic_DNA"/>
</dbReference>
<feature type="compositionally biased region" description="Acidic residues" evidence="1">
    <location>
        <begin position="50"/>
        <end position="62"/>
    </location>
</feature>
<protein>
    <submittedName>
        <fullName evidence="2">Uncharacterized protein</fullName>
    </submittedName>
</protein>
<gene>
    <name evidence="2" type="ORF">BC936DRAFT_144771</name>
</gene>
<sequence length="139" mass="16360">MYHNVDMDYYGYHNEKDGALLEYKREREWEWAQQALAAGESEFVTVEEEAEEVEAMEVDTEEENPKKARKKGKSKKVEEPAEEEAGVMMDKYVAHMAMPSQKKVEEYLVRRRRQQLLDKYVSQDLEESAKETRELTGMS</sequence>
<dbReference type="Proteomes" id="UP000268093">
    <property type="component" value="Unassembled WGS sequence"/>
</dbReference>
<dbReference type="GO" id="GO:0000350">
    <property type="term" value="P:generation of catalytic spliceosome for second transesterification step"/>
    <property type="evidence" value="ECO:0007669"/>
    <property type="project" value="InterPro"/>
</dbReference>
<comment type="caution">
    <text evidence="2">The sequence shown here is derived from an EMBL/GenBank/DDBJ whole genome shotgun (WGS) entry which is preliminary data.</text>
</comment>
<evidence type="ECO:0000313" key="3">
    <source>
        <dbReference type="Proteomes" id="UP000268093"/>
    </source>
</evidence>